<evidence type="ECO:0000313" key="2">
    <source>
        <dbReference type="EMBL" id="AFK33807.1"/>
    </source>
</evidence>
<dbReference type="EMBL" id="BT052708">
    <property type="protein sequence ID" value="ACJ85372.1"/>
    <property type="molecule type" value="mRNA"/>
</dbReference>
<protein>
    <submittedName>
        <fullName evidence="1">Uncharacterized protein</fullName>
    </submittedName>
</protein>
<reference evidence="2" key="2">
    <citation type="submission" date="2012-05" db="EMBL/GenBank/DDBJ databases">
        <authorList>
            <person name="Krishnakumar V."/>
            <person name="Cheung F."/>
            <person name="Xiao Y."/>
            <person name="Chan A."/>
            <person name="Moskal W.A."/>
            <person name="Town C.D."/>
        </authorList>
    </citation>
    <scope>NUCLEOTIDE SEQUENCE</scope>
</reference>
<reference evidence="1" key="1">
    <citation type="submission" date="2008-12" db="EMBL/GenBank/DDBJ databases">
        <title>Medicago truncatula full length cdna cloning project.</title>
        <authorList>
            <person name="Moskal W."/>
            <person name="Chan A."/>
            <person name="Cheung F."/>
            <person name="Xiao Y."/>
            <person name="Town C.D."/>
        </authorList>
    </citation>
    <scope>NUCLEOTIDE SEQUENCE</scope>
</reference>
<accession>B7FKT8</accession>
<organism evidence="1">
    <name type="scientific">Medicago truncatula</name>
    <name type="common">Barrel medic</name>
    <name type="synonym">Medicago tribuloides</name>
    <dbReference type="NCBI Taxonomy" id="3880"/>
    <lineage>
        <taxon>Eukaryota</taxon>
        <taxon>Viridiplantae</taxon>
        <taxon>Streptophyta</taxon>
        <taxon>Embryophyta</taxon>
        <taxon>Tracheophyta</taxon>
        <taxon>Spermatophyta</taxon>
        <taxon>Magnoliopsida</taxon>
        <taxon>eudicotyledons</taxon>
        <taxon>Gunneridae</taxon>
        <taxon>Pentapetalae</taxon>
        <taxon>rosids</taxon>
        <taxon>fabids</taxon>
        <taxon>Fabales</taxon>
        <taxon>Fabaceae</taxon>
        <taxon>Papilionoideae</taxon>
        <taxon>50 kb inversion clade</taxon>
        <taxon>NPAAA clade</taxon>
        <taxon>Hologalegina</taxon>
        <taxon>IRL clade</taxon>
        <taxon>Trifolieae</taxon>
        <taxon>Medicago</taxon>
    </lineage>
</organism>
<proteinExistence type="evidence at transcript level"/>
<name>B7FKT8_MEDTR</name>
<dbReference type="AlphaFoldDB" id="B7FKT8"/>
<evidence type="ECO:0000313" key="1">
    <source>
        <dbReference type="EMBL" id="ACJ85372.1"/>
    </source>
</evidence>
<sequence>MKVLSLVNQKLYLFPPVQDLFNVLHHDTFHFRHLSFHLSKLTHLLRVINTILHMFLQFWPATIKHQITNFPSTTNHQPHTKHKTHYPNSLFKLLGAAVDAFPPPYFATKSSFTRSRKATGTCLPTVSSATTQYV</sequence>
<dbReference type="EMBL" id="BT134012">
    <property type="protein sequence ID" value="AFK33807.1"/>
    <property type="molecule type" value="mRNA"/>
</dbReference>